<comment type="caution">
    <text evidence="1">The sequence shown here is derived from an EMBL/GenBank/DDBJ whole genome shotgun (WGS) entry which is preliminary data.</text>
</comment>
<name>A0ACB9CU78_CICIN</name>
<reference evidence="2" key="1">
    <citation type="journal article" date="2022" name="Mol. Ecol. Resour.">
        <title>The genomes of chicory, endive, great burdock and yacon provide insights into Asteraceae palaeo-polyploidization history and plant inulin production.</title>
        <authorList>
            <person name="Fan W."/>
            <person name="Wang S."/>
            <person name="Wang H."/>
            <person name="Wang A."/>
            <person name="Jiang F."/>
            <person name="Liu H."/>
            <person name="Zhao H."/>
            <person name="Xu D."/>
            <person name="Zhang Y."/>
        </authorList>
    </citation>
    <scope>NUCLEOTIDE SEQUENCE [LARGE SCALE GENOMIC DNA]</scope>
    <source>
        <strain evidence="2">cv. Punajuju</strain>
    </source>
</reference>
<proteinExistence type="predicted"/>
<gene>
    <name evidence="1" type="ORF">L2E82_27661</name>
</gene>
<keyword evidence="2" id="KW-1185">Reference proteome</keyword>
<evidence type="ECO:0000313" key="2">
    <source>
        <dbReference type="Proteomes" id="UP001055811"/>
    </source>
</evidence>
<protein>
    <submittedName>
        <fullName evidence="1">Uncharacterized protein</fullName>
    </submittedName>
</protein>
<dbReference type="Proteomes" id="UP001055811">
    <property type="component" value="Linkage Group LG05"/>
</dbReference>
<sequence length="78" mass="8439">MQRAFFENKEEKEAVDGGSKAPSTVESSRGEKEAVAVDGEKEAIAVDGEKEAVAAAGRNKAADERHHSVVMQGRRNKR</sequence>
<accession>A0ACB9CU78</accession>
<organism evidence="1 2">
    <name type="scientific">Cichorium intybus</name>
    <name type="common">Chicory</name>
    <dbReference type="NCBI Taxonomy" id="13427"/>
    <lineage>
        <taxon>Eukaryota</taxon>
        <taxon>Viridiplantae</taxon>
        <taxon>Streptophyta</taxon>
        <taxon>Embryophyta</taxon>
        <taxon>Tracheophyta</taxon>
        <taxon>Spermatophyta</taxon>
        <taxon>Magnoliopsida</taxon>
        <taxon>eudicotyledons</taxon>
        <taxon>Gunneridae</taxon>
        <taxon>Pentapetalae</taxon>
        <taxon>asterids</taxon>
        <taxon>campanulids</taxon>
        <taxon>Asterales</taxon>
        <taxon>Asteraceae</taxon>
        <taxon>Cichorioideae</taxon>
        <taxon>Cichorieae</taxon>
        <taxon>Cichoriinae</taxon>
        <taxon>Cichorium</taxon>
    </lineage>
</organism>
<evidence type="ECO:0000313" key="1">
    <source>
        <dbReference type="EMBL" id="KAI3737652.1"/>
    </source>
</evidence>
<reference evidence="1 2" key="2">
    <citation type="journal article" date="2022" name="Mol. Ecol. Resour.">
        <title>The genomes of chicory, endive, great burdock and yacon provide insights into Asteraceae paleo-polyploidization history and plant inulin production.</title>
        <authorList>
            <person name="Fan W."/>
            <person name="Wang S."/>
            <person name="Wang H."/>
            <person name="Wang A."/>
            <person name="Jiang F."/>
            <person name="Liu H."/>
            <person name="Zhao H."/>
            <person name="Xu D."/>
            <person name="Zhang Y."/>
        </authorList>
    </citation>
    <scope>NUCLEOTIDE SEQUENCE [LARGE SCALE GENOMIC DNA]</scope>
    <source>
        <strain evidence="2">cv. Punajuju</strain>
        <tissue evidence="1">Leaves</tissue>
    </source>
</reference>
<dbReference type="EMBL" id="CM042013">
    <property type="protein sequence ID" value="KAI3737652.1"/>
    <property type="molecule type" value="Genomic_DNA"/>
</dbReference>